<dbReference type="AlphaFoldDB" id="J4WXJ9"/>
<evidence type="ECO:0000256" key="3">
    <source>
        <dbReference type="ARBA" id="ARBA00022777"/>
    </source>
</evidence>
<keyword evidence="2 5" id="KW-0808">Transferase</keyword>
<protein>
    <submittedName>
        <fullName evidence="5">Polyphosphate kinase 2</fullName>
        <ecNumber evidence="5">2.7.4.1</ecNumber>
    </submittedName>
</protein>
<evidence type="ECO:0000256" key="1">
    <source>
        <dbReference type="ARBA" id="ARBA00009924"/>
    </source>
</evidence>
<dbReference type="EC" id="2.7.4.1" evidence="5"/>
<dbReference type="GO" id="GO:0008976">
    <property type="term" value="F:polyphosphate kinase activity"/>
    <property type="evidence" value="ECO:0007669"/>
    <property type="project" value="UniProtKB-EC"/>
</dbReference>
<accession>J4WXJ9</accession>
<evidence type="ECO:0000313" key="6">
    <source>
        <dbReference type="Proteomes" id="UP000010116"/>
    </source>
</evidence>
<feature type="domain" description="Polyphosphate kinase-2-related" evidence="4">
    <location>
        <begin position="14"/>
        <end position="238"/>
    </location>
</feature>
<evidence type="ECO:0000313" key="5">
    <source>
        <dbReference type="EMBL" id="EJP72725.1"/>
    </source>
</evidence>
<dbReference type="HOGENOM" id="CLU_048699_3_1_6"/>
<dbReference type="EMBL" id="JH611190">
    <property type="protein sequence ID" value="EJP72725.1"/>
    <property type="molecule type" value="Genomic_DNA"/>
</dbReference>
<dbReference type="InterPro" id="IPR027417">
    <property type="entry name" value="P-loop_NTPase"/>
</dbReference>
<dbReference type="Gene3D" id="3.40.50.300">
    <property type="entry name" value="P-loop containing nucleotide triphosphate hydrolases"/>
    <property type="match status" value="1"/>
</dbReference>
<dbReference type="Proteomes" id="UP000010116">
    <property type="component" value="Unassembled WGS sequence"/>
</dbReference>
<evidence type="ECO:0000256" key="2">
    <source>
        <dbReference type="ARBA" id="ARBA00022679"/>
    </source>
</evidence>
<organism evidence="5 6">
    <name type="scientific">SAR86 cluster bacterium SAR86B</name>
    <dbReference type="NCBI Taxonomy" id="1123867"/>
    <lineage>
        <taxon>Bacteria</taxon>
        <taxon>Pseudomonadati</taxon>
        <taxon>Pseudomonadota</taxon>
        <taxon>Gammaproteobacteria</taxon>
        <taxon>SAR86 cluster</taxon>
    </lineage>
</organism>
<evidence type="ECO:0000259" key="4">
    <source>
        <dbReference type="Pfam" id="PF03976"/>
    </source>
</evidence>
<keyword evidence="3 5" id="KW-0418">Kinase</keyword>
<dbReference type="PANTHER" id="PTHR34383:SF1">
    <property type="entry name" value="ADP-POLYPHOSPHATE PHOSPHOTRANSFERASE"/>
    <property type="match status" value="1"/>
</dbReference>
<dbReference type="PIRSF" id="PIRSF028756">
    <property type="entry name" value="PPK2_prd"/>
    <property type="match status" value="1"/>
</dbReference>
<comment type="similarity">
    <text evidence="1">Belongs to the polyphosphate kinase 2 (PPK2) family. Class I subfamily.</text>
</comment>
<reference evidence="5 6" key="1">
    <citation type="journal article" date="2012" name="ISME J.">
        <title>Genomic insights to SAR86, an abundant and uncultivated marine bacterial lineage.</title>
        <authorList>
            <person name="Dupont C.L."/>
            <person name="Rusch D.B."/>
            <person name="Yooseph S."/>
            <person name="Lombardo M.J."/>
            <person name="Richter R.A."/>
            <person name="Valas R."/>
            <person name="Novotny M."/>
            <person name="Yee-Greenbaum J."/>
            <person name="Selengut J.D."/>
            <person name="Haft D.H."/>
            <person name="Halpern A.L."/>
            <person name="Lasken R.S."/>
            <person name="Nealson K."/>
            <person name="Friedman R."/>
            <person name="Venter J.C."/>
        </authorList>
    </citation>
    <scope>NUCLEOTIDE SEQUENCE [LARGE SCALE GENOMIC DNA]</scope>
</reference>
<name>J4WXJ9_9GAMM</name>
<dbReference type="InterPro" id="IPR022488">
    <property type="entry name" value="PPK2-related"/>
</dbReference>
<dbReference type="PANTHER" id="PTHR34383">
    <property type="entry name" value="POLYPHOSPHATE:AMP PHOSPHOTRANSFERASE-RELATED"/>
    <property type="match status" value="1"/>
</dbReference>
<dbReference type="InterPro" id="IPR016898">
    <property type="entry name" value="Polyphosphate_phosphotransfera"/>
</dbReference>
<dbReference type="Pfam" id="PF03976">
    <property type="entry name" value="PPK2"/>
    <property type="match status" value="1"/>
</dbReference>
<gene>
    <name evidence="5" type="primary">ppk</name>
    <name evidence="5" type="ORF">NT02SARS_1191</name>
</gene>
<proteinExistence type="inferred from homology"/>
<dbReference type="SUPFAM" id="SSF52540">
    <property type="entry name" value="P-loop containing nucleoside triphosphate hydrolases"/>
    <property type="match status" value="1"/>
</dbReference>
<sequence length="279" mass="33796">MRITELDQREYKKLDDKAYSLEKRRLQIELLKLQEDVIKNNRKLCVIFEGRDTAGKSSAIKLFSEYLIPKNFKYVHLGIPTKWESSHWFQRWEKVLPHNGEIAFLDRSWYTRSVIEPVMGYCTENQYKYFMSKVNKWEDNLIKNGTEIIKFYFSLSKDQQERRINARELSELKYWKLSENDKKIMDKWDVFTLYKDRMFKKTGRDNSPWVIINSNNKMIARLTALRYFLNKTDYENKKLLKPLKWSENIANYTAKIEGVRFENLNYDQYKILTKYSDDT</sequence>